<dbReference type="PANTHER" id="PTHR28004">
    <property type="entry name" value="ZGC:162816-RELATED"/>
    <property type="match status" value="1"/>
</dbReference>
<dbReference type="InterPro" id="IPR051466">
    <property type="entry name" value="D-amino_acid_metab_enzyme"/>
</dbReference>
<dbReference type="SMART" id="SM01119">
    <property type="entry name" value="D-ser_dehydrat"/>
    <property type="match status" value="1"/>
</dbReference>
<dbReference type="RefSeq" id="WP_165111580.1">
    <property type="nucleotide sequence ID" value="NZ_JAALAA010000010.1"/>
</dbReference>
<organism evidence="2 3">
    <name type="scientific">Nocardioides turkmenicus</name>
    <dbReference type="NCBI Taxonomy" id="2711220"/>
    <lineage>
        <taxon>Bacteria</taxon>
        <taxon>Bacillati</taxon>
        <taxon>Actinomycetota</taxon>
        <taxon>Actinomycetes</taxon>
        <taxon>Propionibacteriales</taxon>
        <taxon>Nocardioidaceae</taxon>
        <taxon>Nocardioides</taxon>
    </lineage>
</organism>
<protein>
    <submittedName>
        <fullName evidence="2">Amino acid deaminase</fullName>
    </submittedName>
</protein>
<accession>A0A6M1R567</accession>
<gene>
    <name evidence="2" type="ORF">G5C66_14040</name>
</gene>
<dbReference type="AlphaFoldDB" id="A0A6M1R567"/>
<evidence type="ECO:0000313" key="2">
    <source>
        <dbReference type="EMBL" id="NGN93861.1"/>
    </source>
</evidence>
<dbReference type="Gene3D" id="3.20.20.10">
    <property type="entry name" value="Alanine racemase"/>
    <property type="match status" value="1"/>
</dbReference>
<dbReference type="EMBL" id="JAALAA010000010">
    <property type="protein sequence ID" value="NGN93861.1"/>
    <property type="molecule type" value="Genomic_DNA"/>
</dbReference>
<evidence type="ECO:0000313" key="3">
    <source>
        <dbReference type="Proteomes" id="UP000483261"/>
    </source>
</evidence>
<dbReference type="Gene3D" id="2.40.37.20">
    <property type="entry name" value="D-serine dehydratase-like domain"/>
    <property type="match status" value="1"/>
</dbReference>
<comment type="caution">
    <text evidence="2">The sequence shown here is derived from an EMBL/GenBank/DDBJ whole genome shotgun (WGS) entry which is preliminary data.</text>
</comment>
<dbReference type="Proteomes" id="UP000483261">
    <property type="component" value="Unassembled WGS sequence"/>
</dbReference>
<dbReference type="InterPro" id="IPR026956">
    <property type="entry name" value="D-ser_dehydrat-like_dom"/>
</dbReference>
<keyword evidence="3" id="KW-1185">Reference proteome</keyword>
<sequence length="443" mass="46958">MDHPAAHIDTTAVAALRDERVDWRHKAIPPALWGRTVAEVLDEAPRLSQLPTPVLSLSRVAMTHNRDVLAAWCAERGTALAPHGKTTMAPQLWAEQLAAGAWAITVANLPQLAVARAFGVSRVIVANAIVSPLALRWIADQLTEDPDLEVLVWADSPRTVALMHDALAAHAATAGPRRALGVLVERGAAGGRTGARDEETAVAVAEAVAASPHLELAGVTGYEGALAHTTDEAALGVVHAYVDSLVSLHRRISGLLPGERMPVVSAGGSAYFEQVADALAPLVTSDEARVVLRSGAYITHDDGFYRGISPLGSAPRTTGPGLRSALHGWVRISSQPEPGLALFDAGKRDLPFDEGLPEAQLLRSRTTGFPATPLAGVEVTALNDQHGFLRWDPATEPPVVIGDELRLGLSHPCTAFDKWGLIPVLDDADADDPVVVDLVRTWF</sequence>
<dbReference type="InterPro" id="IPR029066">
    <property type="entry name" value="PLP-binding_barrel"/>
</dbReference>
<dbReference type="SUPFAM" id="SSF51419">
    <property type="entry name" value="PLP-binding barrel"/>
    <property type="match status" value="1"/>
</dbReference>
<name>A0A6M1R567_9ACTN</name>
<reference evidence="2 3" key="1">
    <citation type="submission" date="2020-02" db="EMBL/GenBank/DDBJ databases">
        <title>Whole-genome analyses of novel actinobacteria.</title>
        <authorList>
            <person name="Sahin N."/>
        </authorList>
    </citation>
    <scope>NUCLEOTIDE SEQUENCE [LARGE SCALE GENOMIC DNA]</scope>
    <source>
        <strain evidence="2 3">KC13</strain>
    </source>
</reference>
<evidence type="ECO:0000259" key="1">
    <source>
        <dbReference type="SMART" id="SM01119"/>
    </source>
</evidence>
<feature type="domain" description="D-serine dehydratase-like" evidence="1">
    <location>
        <begin position="325"/>
        <end position="426"/>
    </location>
</feature>
<dbReference type="PANTHER" id="PTHR28004:SF8">
    <property type="entry name" value="D-SERINE DEAMINASE"/>
    <property type="match status" value="1"/>
</dbReference>
<proteinExistence type="predicted"/>
<dbReference type="Pfam" id="PF14031">
    <property type="entry name" value="D-ser_dehydrat"/>
    <property type="match status" value="1"/>
</dbReference>
<dbReference type="InterPro" id="IPR042208">
    <property type="entry name" value="D-ser_dehydrat-like_sf"/>
</dbReference>